<name>A0A4Y9YV48_9AGAM</name>
<evidence type="ECO:0000256" key="1">
    <source>
        <dbReference type="SAM" id="MobiDB-lite"/>
    </source>
</evidence>
<keyword evidence="3" id="KW-1185">Reference proteome</keyword>
<sequence>MIPALTALVVTAGKLMLMRPDHTFILSSHMSIAPLRARAECPRPLGTVRVQMRQVERRVRSSGPLISPRELGGRCLGSATAIQNCMGQTMIHTVVDMTAMLPLNRGRAQRAGPSGEVEGIGNRPSDTDVARTRHNLVRSNELGATTSNVAMLLPLH</sequence>
<feature type="region of interest" description="Disordered" evidence="1">
    <location>
        <begin position="108"/>
        <end position="128"/>
    </location>
</feature>
<evidence type="ECO:0000313" key="2">
    <source>
        <dbReference type="EMBL" id="TFY65597.1"/>
    </source>
</evidence>
<proteinExistence type="predicted"/>
<gene>
    <name evidence="2" type="ORF">EVG20_g5483</name>
</gene>
<dbReference type="AlphaFoldDB" id="A0A4Y9YV48"/>
<accession>A0A4Y9YV48</accession>
<comment type="caution">
    <text evidence="2">The sequence shown here is derived from an EMBL/GenBank/DDBJ whole genome shotgun (WGS) entry which is preliminary data.</text>
</comment>
<dbReference type="EMBL" id="SEOQ01000326">
    <property type="protein sequence ID" value="TFY65597.1"/>
    <property type="molecule type" value="Genomic_DNA"/>
</dbReference>
<evidence type="ECO:0000313" key="3">
    <source>
        <dbReference type="Proteomes" id="UP000298327"/>
    </source>
</evidence>
<protein>
    <submittedName>
        <fullName evidence="2">Uncharacterized protein</fullName>
    </submittedName>
</protein>
<reference evidence="2 3" key="1">
    <citation type="submission" date="2019-02" db="EMBL/GenBank/DDBJ databases">
        <title>Genome sequencing of the rare red list fungi Dentipellis fragilis.</title>
        <authorList>
            <person name="Buettner E."/>
            <person name="Kellner H."/>
        </authorList>
    </citation>
    <scope>NUCLEOTIDE SEQUENCE [LARGE SCALE GENOMIC DNA]</scope>
    <source>
        <strain evidence="2 3">DSM 105465</strain>
    </source>
</reference>
<dbReference type="Proteomes" id="UP000298327">
    <property type="component" value="Unassembled WGS sequence"/>
</dbReference>
<organism evidence="2 3">
    <name type="scientific">Dentipellis fragilis</name>
    <dbReference type="NCBI Taxonomy" id="205917"/>
    <lineage>
        <taxon>Eukaryota</taxon>
        <taxon>Fungi</taxon>
        <taxon>Dikarya</taxon>
        <taxon>Basidiomycota</taxon>
        <taxon>Agaricomycotina</taxon>
        <taxon>Agaricomycetes</taxon>
        <taxon>Russulales</taxon>
        <taxon>Hericiaceae</taxon>
        <taxon>Dentipellis</taxon>
    </lineage>
</organism>